<gene>
    <name evidence="1" type="ORF">A0H81_08389</name>
</gene>
<evidence type="ECO:0000313" key="1">
    <source>
        <dbReference type="EMBL" id="OBZ71568.1"/>
    </source>
</evidence>
<organism evidence="1 2">
    <name type="scientific">Grifola frondosa</name>
    <name type="common">Maitake</name>
    <name type="synonym">Polyporus frondosus</name>
    <dbReference type="NCBI Taxonomy" id="5627"/>
    <lineage>
        <taxon>Eukaryota</taxon>
        <taxon>Fungi</taxon>
        <taxon>Dikarya</taxon>
        <taxon>Basidiomycota</taxon>
        <taxon>Agaricomycotina</taxon>
        <taxon>Agaricomycetes</taxon>
        <taxon>Polyporales</taxon>
        <taxon>Grifolaceae</taxon>
        <taxon>Grifola</taxon>
    </lineage>
</organism>
<dbReference type="Proteomes" id="UP000092993">
    <property type="component" value="Unassembled WGS sequence"/>
</dbReference>
<evidence type="ECO:0000313" key="2">
    <source>
        <dbReference type="Proteomes" id="UP000092993"/>
    </source>
</evidence>
<proteinExistence type="predicted"/>
<sequence>MELLCATLNAVKLRSKRFYMDQYGHLSTLHYKARNFMLAILDAEKPLRTLFHLFFPIPWKFRVPNDTPEPAAFLADSDLCVRRLCAQQVPYLRTTRLFQFRDTPLRSLYRLYEQICAEETFEMTYEPSTSTIANRTGVWRKSLIPKTPIHFDKLYSPL</sequence>
<keyword evidence="2" id="KW-1185">Reference proteome</keyword>
<comment type="caution">
    <text evidence="1">The sequence shown here is derived from an EMBL/GenBank/DDBJ whole genome shotgun (WGS) entry which is preliminary data.</text>
</comment>
<accession>A0A1C7M498</accession>
<dbReference type="OrthoDB" id="5422293at2759"/>
<dbReference type="AlphaFoldDB" id="A0A1C7M498"/>
<protein>
    <submittedName>
        <fullName evidence="1">Uncharacterized protein</fullName>
    </submittedName>
</protein>
<reference evidence="1 2" key="1">
    <citation type="submission" date="2016-03" db="EMBL/GenBank/DDBJ databases">
        <title>Whole genome sequencing of Grifola frondosa 9006-11.</title>
        <authorList>
            <person name="Min B."/>
            <person name="Park H."/>
            <person name="Kim J.-G."/>
            <person name="Cho H."/>
            <person name="Oh Y.-L."/>
            <person name="Kong W.-S."/>
            <person name="Choi I.-G."/>
        </authorList>
    </citation>
    <scope>NUCLEOTIDE SEQUENCE [LARGE SCALE GENOMIC DNA]</scope>
    <source>
        <strain evidence="1 2">9006-11</strain>
    </source>
</reference>
<name>A0A1C7M498_GRIFR</name>
<dbReference type="EMBL" id="LUGG01000011">
    <property type="protein sequence ID" value="OBZ71568.1"/>
    <property type="molecule type" value="Genomic_DNA"/>
</dbReference>